<dbReference type="STRING" id="864069.MicloDRAFT_00041000"/>
<dbReference type="InterPro" id="IPR005119">
    <property type="entry name" value="LysR_subst-bd"/>
</dbReference>
<dbReference type="Pfam" id="PF00126">
    <property type="entry name" value="HTH_1"/>
    <property type="match status" value="1"/>
</dbReference>
<dbReference type="PANTHER" id="PTHR30537:SF1">
    <property type="entry name" value="HTH-TYPE TRANSCRIPTIONAL REGULATOR PGRR"/>
    <property type="match status" value="1"/>
</dbReference>
<evidence type="ECO:0000313" key="7">
    <source>
        <dbReference type="Proteomes" id="UP000003947"/>
    </source>
</evidence>
<keyword evidence="2" id="KW-0805">Transcription regulation</keyword>
<evidence type="ECO:0000256" key="1">
    <source>
        <dbReference type="ARBA" id="ARBA00009437"/>
    </source>
</evidence>
<evidence type="ECO:0000313" key="6">
    <source>
        <dbReference type="EMBL" id="EIM27532.1"/>
    </source>
</evidence>
<dbReference type="PATRIC" id="fig|864069.3.peg.4441"/>
<dbReference type="InterPro" id="IPR036390">
    <property type="entry name" value="WH_DNA-bd_sf"/>
</dbReference>
<dbReference type="InterPro" id="IPR058163">
    <property type="entry name" value="LysR-type_TF_proteobact-type"/>
</dbReference>
<dbReference type="PANTHER" id="PTHR30537">
    <property type="entry name" value="HTH-TYPE TRANSCRIPTIONAL REGULATOR"/>
    <property type="match status" value="1"/>
</dbReference>
<dbReference type="AlphaFoldDB" id="I4YU90"/>
<organism evidence="6 7">
    <name type="scientific">Microvirga lotononidis</name>
    <dbReference type="NCBI Taxonomy" id="864069"/>
    <lineage>
        <taxon>Bacteria</taxon>
        <taxon>Pseudomonadati</taxon>
        <taxon>Pseudomonadota</taxon>
        <taxon>Alphaproteobacteria</taxon>
        <taxon>Hyphomicrobiales</taxon>
        <taxon>Methylobacteriaceae</taxon>
        <taxon>Microvirga</taxon>
    </lineage>
</organism>
<dbReference type="GO" id="GO:0003700">
    <property type="term" value="F:DNA-binding transcription factor activity"/>
    <property type="evidence" value="ECO:0007669"/>
    <property type="project" value="InterPro"/>
</dbReference>
<dbReference type="InterPro" id="IPR000847">
    <property type="entry name" value="LysR_HTH_N"/>
</dbReference>
<dbReference type="OrthoDB" id="9813056at2"/>
<dbReference type="PRINTS" id="PR00039">
    <property type="entry name" value="HTHLYSR"/>
</dbReference>
<evidence type="ECO:0000256" key="3">
    <source>
        <dbReference type="ARBA" id="ARBA00023125"/>
    </source>
</evidence>
<dbReference type="InterPro" id="IPR036388">
    <property type="entry name" value="WH-like_DNA-bd_sf"/>
</dbReference>
<comment type="similarity">
    <text evidence="1">Belongs to the LysR transcriptional regulatory family.</text>
</comment>
<dbReference type="Gene3D" id="3.40.190.290">
    <property type="match status" value="1"/>
</dbReference>
<dbReference type="FunFam" id="1.10.10.10:FF:000001">
    <property type="entry name" value="LysR family transcriptional regulator"/>
    <property type="match status" value="1"/>
</dbReference>
<dbReference type="HOGENOM" id="CLU_039613_16_1_5"/>
<keyword evidence="4" id="KW-0804">Transcription</keyword>
<dbReference type="GO" id="GO:0006351">
    <property type="term" value="P:DNA-templated transcription"/>
    <property type="evidence" value="ECO:0007669"/>
    <property type="project" value="TreeGrafter"/>
</dbReference>
<feature type="domain" description="HTH lysR-type" evidence="5">
    <location>
        <begin position="3"/>
        <end position="60"/>
    </location>
</feature>
<sequence length="297" mass="33294">MSPDLSGIAVFVTVADARSFRAASERLGVTRSAISQAIRRLEERMGVALVQRTTRSVRLTEAGERLYQSVRPALDDLAAAMEAVGEMREQPSGMVRLTVSSIAERFLSGSLLAGFLEAYPDIRLDITVTDEEFDIVSEGFDAGVRLGEVIEQDMIAIPVSDEQRQLVTASPAYLARHGAPAHPRDLPKHRCIGWRPSPQVAPYRWEFTEDGRDFTVDVNPRVTTNDMRVMLQLACAGAGLTFGMEETFRPYLARAELVPLLEEFCPPFPGFYLYYPSRRNVPLRLRALIDYLRKSRR</sequence>
<dbReference type="Pfam" id="PF03466">
    <property type="entry name" value="LysR_substrate"/>
    <property type="match status" value="1"/>
</dbReference>
<keyword evidence="7" id="KW-1185">Reference proteome</keyword>
<dbReference type="CDD" id="cd08474">
    <property type="entry name" value="PBP2_CrgA_like_5"/>
    <property type="match status" value="1"/>
</dbReference>
<dbReference type="PROSITE" id="PS50931">
    <property type="entry name" value="HTH_LYSR"/>
    <property type="match status" value="1"/>
</dbReference>
<keyword evidence="3" id="KW-0238">DNA-binding</keyword>
<dbReference type="GO" id="GO:0043565">
    <property type="term" value="F:sequence-specific DNA binding"/>
    <property type="evidence" value="ECO:0007669"/>
    <property type="project" value="TreeGrafter"/>
</dbReference>
<dbReference type="SUPFAM" id="SSF53850">
    <property type="entry name" value="Periplasmic binding protein-like II"/>
    <property type="match status" value="1"/>
</dbReference>
<dbReference type="Gene3D" id="1.10.10.10">
    <property type="entry name" value="Winged helix-like DNA-binding domain superfamily/Winged helix DNA-binding domain"/>
    <property type="match status" value="1"/>
</dbReference>
<dbReference type="EMBL" id="JH660645">
    <property type="protein sequence ID" value="EIM27532.1"/>
    <property type="molecule type" value="Genomic_DNA"/>
</dbReference>
<name>I4YU90_9HYPH</name>
<dbReference type="SUPFAM" id="SSF46785">
    <property type="entry name" value="Winged helix' DNA-binding domain"/>
    <property type="match status" value="1"/>
</dbReference>
<protein>
    <submittedName>
        <fullName evidence="6">Transcriptional regulator</fullName>
    </submittedName>
</protein>
<proteinExistence type="inferred from homology"/>
<evidence type="ECO:0000259" key="5">
    <source>
        <dbReference type="PROSITE" id="PS50931"/>
    </source>
</evidence>
<dbReference type="Proteomes" id="UP000003947">
    <property type="component" value="Unassembled WGS sequence"/>
</dbReference>
<dbReference type="eggNOG" id="COG0583">
    <property type="taxonomic scope" value="Bacteria"/>
</dbReference>
<gene>
    <name evidence="6" type="ORF">MicloDRAFT_00041000</name>
</gene>
<reference evidence="6 7" key="1">
    <citation type="submission" date="2012-02" db="EMBL/GenBank/DDBJ databases">
        <title>Improved High-Quality Draft sequence of Microvirga sp. WSM3557.</title>
        <authorList>
            <consortium name="US DOE Joint Genome Institute"/>
            <person name="Lucas S."/>
            <person name="Han J."/>
            <person name="Lapidus A."/>
            <person name="Cheng J.-F."/>
            <person name="Goodwin L."/>
            <person name="Pitluck S."/>
            <person name="Peters L."/>
            <person name="Zhang X."/>
            <person name="Detter J.C."/>
            <person name="Han C."/>
            <person name="Tapia R."/>
            <person name="Land M."/>
            <person name="Hauser L."/>
            <person name="Kyrpides N."/>
            <person name="Ivanova N."/>
            <person name="Pagani I."/>
            <person name="Brau L."/>
            <person name="Yates R."/>
            <person name="O'Hara G."/>
            <person name="Rui T."/>
            <person name="Howieson J."/>
            <person name="Reeve W."/>
            <person name="Woyke T."/>
        </authorList>
    </citation>
    <scope>NUCLEOTIDE SEQUENCE [LARGE SCALE GENOMIC DNA]</scope>
    <source>
        <strain evidence="6 7">WSM3557</strain>
    </source>
</reference>
<evidence type="ECO:0000256" key="4">
    <source>
        <dbReference type="ARBA" id="ARBA00023163"/>
    </source>
</evidence>
<evidence type="ECO:0000256" key="2">
    <source>
        <dbReference type="ARBA" id="ARBA00023015"/>
    </source>
</evidence>
<accession>I4YU90</accession>
<dbReference type="RefSeq" id="WP_009763582.1">
    <property type="nucleotide sequence ID" value="NZ_CP141048.1"/>
</dbReference>